<organism evidence="5">
    <name type="scientific">Echinostoma caproni</name>
    <dbReference type="NCBI Taxonomy" id="27848"/>
    <lineage>
        <taxon>Eukaryota</taxon>
        <taxon>Metazoa</taxon>
        <taxon>Spiralia</taxon>
        <taxon>Lophotrochozoa</taxon>
        <taxon>Platyhelminthes</taxon>
        <taxon>Trematoda</taxon>
        <taxon>Digenea</taxon>
        <taxon>Plagiorchiida</taxon>
        <taxon>Echinostomata</taxon>
        <taxon>Echinostomatoidea</taxon>
        <taxon>Echinostomatidae</taxon>
        <taxon>Echinostoma</taxon>
    </lineage>
</organism>
<feature type="compositionally biased region" description="Basic and acidic residues" evidence="2">
    <location>
        <begin position="201"/>
        <end position="224"/>
    </location>
</feature>
<dbReference type="Proteomes" id="UP000272942">
    <property type="component" value="Unassembled WGS sequence"/>
</dbReference>
<dbReference type="SMART" id="SM00320">
    <property type="entry name" value="WD40"/>
    <property type="match status" value="3"/>
</dbReference>
<dbReference type="PANTHER" id="PTHR13950:SF9">
    <property type="entry name" value="RABCONNECTIN-3A"/>
    <property type="match status" value="1"/>
</dbReference>
<dbReference type="InterPro" id="IPR052208">
    <property type="entry name" value="DmX-like/RAVE_component"/>
</dbReference>
<reference evidence="5" key="1">
    <citation type="submission" date="2016-06" db="UniProtKB">
        <authorList>
            <consortium name="WormBaseParasite"/>
        </authorList>
    </citation>
    <scope>IDENTIFICATION</scope>
</reference>
<feature type="region of interest" description="Disordered" evidence="2">
    <location>
        <begin position="118"/>
        <end position="184"/>
    </location>
</feature>
<keyword evidence="1" id="KW-0853">WD repeat</keyword>
<dbReference type="Pfam" id="PF00400">
    <property type="entry name" value="WD40"/>
    <property type="match status" value="1"/>
</dbReference>
<feature type="region of interest" description="Disordered" evidence="2">
    <location>
        <begin position="463"/>
        <end position="482"/>
    </location>
</feature>
<dbReference type="EMBL" id="UZAN01042437">
    <property type="protein sequence ID" value="VDP75922.1"/>
    <property type="molecule type" value="Genomic_DNA"/>
</dbReference>
<feature type="region of interest" description="Disordered" evidence="2">
    <location>
        <begin position="201"/>
        <end position="248"/>
    </location>
</feature>
<dbReference type="InterPro" id="IPR036322">
    <property type="entry name" value="WD40_repeat_dom_sf"/>
</dbReference>
<dbReference type="GO" id="GO:0007035">
    <property type="term" value="P:vacuolar acidification"/>
    <property type="evidence" value="ECO:0007669"/>
    <property type="project" value="TreeGrafter"/>
</dbReference>
<keyword evidence="4" id="KW-1185">Reference proteome</keyword>
<dbReference type="InterPro" id="IPR001680">
    <property type="entry name" value="WD40_rpt"/>
</dbReference>
<dbReference type="PROSITE" id="PS50082">
    <property type="entry name" value="WD_REPEATS_2"/>
    <property type="match status" value="1"/>
</dbReference>
<dbReference type="OrthoDB" id="342131at2759"/>
<evidence type="ECO:0000313" key="4">
    <source>
        <dbReference type="Proteomes" id="UP000272942"/>
    </source>
</evidence>
<dbReference type="WBParaSite" id="ECPE_0000558501-mRNA-1">
    <property type="protein sequence ID" value="ECPE_0000558501-mRNA-1"/>
    <property type="gene ID" value="ECPE_0000558501"/>
</dbReference>
<dbReference type="SUPFAM" id="SSF50978">
    <property type="entry name" value="WD40 repeat-like"/>
    <property type="match status" value="1"/>
</dbReference>
<name>A0A183AF37_9TREM</name>
<accession>A0A183AF37</accession>
<sequence>MKSLFYLPFSHTHQGITQLRKYIHSQHVVAKPQAPLASVASTSLLSTPSQTNLCASTAGTLRSVNRHYLVGLLAQALSSTYLGLLVYALHTRDACVLYRLASARLDSATWGKVFGGTYRAKPTRPSAPPAPAGSTAPGLPRPPRPERPTPILRAPPGTNQKEKNTEPAPASLDDSEPPDNSYDSYSEALAKQQRRIRRLARRMERSHAAGAKREAQRRAKEALRRRLARHTGVLNQSDDEDEKTGGTVPSVEELYPELVEKGRLQAELSAVKSTAIAIRLPRRWILRRLHLDSDFGESQFHATSVDLNDWMSLSGPGCASDDDLSGSDDPDCQGDFKQSVGALNGRGGQWEVQRQWAKGDSYAWRLMRLGIIHLAKRELERLVQLLDFGSDDLAVYAPALVTATRLVDTWMVGYRLELTSPPALTSRDLARGSLNLIPTWHLLPPANFLPDSNDSELAAINTGSGTELGSDPAGALRSASQLPSAGATRAMIRLRQLIDPSKTPFQTRDPFSLPTKRLWCYLVRQPNLDDLFIRHVFREPRPIQSLIIPNQSGLDGGLHPSSDIGDVRQATEPYGSMVPKSVHGTSATNLPTLGTAVDETHKMSTGRAIRFQATDKQSAIAPGKSQSLLYDDAIRLVHKEQDPLIAMCVNQVNHSCIAIATPKEVIELNVDNLVTLPAWYADEVEYDLELMRRPQSRVYPEGGTDDFIVIDSNLDVASGTHGAPSSSVSQSLAGANVGSGSSGAHVMLKRTLQAVYCLASHPTLPYYLCGTGTGSLHLFEWATAIPVVAGFTNTYALTAAGASGQYPAGSRGARVTALYFDRSGRRFGCGDADGNFGLWNMQAASAEKPPYFRCHCHAKSLADFCFVGSSTLIATAGNGGGSSGDTGSSSHLIAGVNVSSGPATTVASGSTGLYRFGADSTSSVGMSATSSFGLEQNAANLALWDTLLPPNRCGVIRWSPTEPSFARMPWMSTGSPVVVAPRDRMVVVGTKRGDVCFVDLRKPSVLHSFNAHESSAVRTLCVDQASDCLITGGADGIVKIWRLSEPELIASFSGNIHHQGRGAAAAVAAAALFRGNQSAAIIAATHPGVSQIRLLPVVTGASLLHQGKPAVPLGSELAPDGLSCAQHESEKHSLLSACNACRFLSCGADGGLRMRSFVVRPKPFTVA</sequence>
<dbReference type="GO" id="GO:0043291">
    <property type="term" value="C:RAVE complex"/>
    <property type="evidence" value="ECO:0007669"/>
    <property type="project" value="TreeGrafter"/>
</dbReference>
<evidence type="ECO:0000256" key="2">
    <source>
        <dbReference type="SAM" id="MobiDB-lite"/>
    </source>
</evidence>
<proteinExistence type="predicted"/>
<evidence type="ECO:0000313" key="5">
    <source>
        <dbReference type="WBParaSite" id="ECPE_0000558501-mRNA-1"/>
    </source>
</evidence>
<dbReference type="InterPro" id="IPR015943">
    <property type="entry name" value="WD40/YVTN_repeat-like_dom_sf"/>
</dbReference>
<evidence type="ECO:0000256" key="1">
    <source>
        <dbReference type="PROSITE-ProRule" id="PRU00221"/>
    </source>
</evidence>
<dbReference type="AlphaFoldDB" id="A0A183AF37"/>
<protein>
    <submittedName>
        <fullName evidence="5">WD_REPEATS_REGION domain-containing protein</fullName>
    </submittedName>
</protein>
<dbReference type="PANTHER" id="PTHR13950">
    <property type="entry name" value="RABCONNECTIN-RELATED"/>
    <property type="match status" value="1"/>
</dbReference>
<dbReference type="Gene3D" id="2.130.10.10">
    <property type="entry name" value="YVTN repeat-like/Quinoprotein amine dehydrogenase"/>
    <property type="match status" value="2"/>
</dbReference>
<reference evidence="3 4" key="2">
    <citation type="submission" date="2018-11" db="EMBL/GenBank/DDBJ databases">
        <authorList>
            <consortium name="Pathogen Informatics"/>
        </authorList>
    </citation>
    <scope>NUCLEOTIDE SEQUENCE [LARGE SCALE GENOMIC DNA]</scope>
    <source>
        <strain evidence="3 4">Egypt</strain>
    </source>
</reference>
<feature type="repeat" description="WD" evidence="1">
    <location>
        <begin position="1010"/>
        <end position="1051"/>
    </location>
</feature>
<gene>
    <name evidence="3" type="ORF">ECPE_LOCUS5572</name>
</gene>
<evidence type="ECO:0000313" key="3">
    <source>
        <dbReference type="EMBL" id="VDP75922.1"/>
    </source>
</evidence>